<dbReference type="GO" id="GO:0004824">
    <property type="term" value="F:lysine-tRNA ligase activity"/>
    <property type="evidence" value="ECO:0007669"/>
    <property type="project" value="UniProtKB-EC"/>
</dbReference>
<evidence type="ECO:0000256" key="1">
    <source>
        <dbReference type="ARBA" id="ARBA00004651"/>
    </source>
</evidence>
<keyword evidence="3 6" id="KW-0812">Transmembrane</keyword>
<feature type="transmembrane region" description="Helical" evidence="6">
    <location>
        <begin position="155"/>
        <end position="171"/>
    </location>
</feature>
<evidence type="ECO:0000313" key="8">
    <source>
        <dbReference type="EMBL" id="KFI69265.1"/>
    </source>
</evidence>
<feature type="transmembrane region" description="Helical" evidence="6">
    <location>
        <begin position="446"/>
        <end position="468"/>
    </location>
</feature>
<protein>
    <submittedName>
        <fullName evidence="8">Lysylcardiolipin synthase/Lysyltransferase</fullName>
        <ecNumber evidence="8">2.3.2.3</ecNumber>
        <ecNumber evidence="8">6.1.1.6</ecNumber>
    </submittedName>
</protein>
<comment type="subcellular location">
    <subcellularLocation>
        <location evidence="1">Cell membrane</location>
        <topology evidence="1">Multi-pass membrane protein</topology>
    </subcellularLocation>
</comment>
<feature type="transmembrane region" description="Helical" evidence="6">
    <location>
        <begin position="177"/>
        <end position="194"/>
    </location>
</feature>
<accession>A0A087BE15</accession>
<keyword evidence="5 6" id="KW-0472">Membrane</keyword>
<dbReference type="EC" id="6.1.1.6" evidence="8"/>
<keyword evidence="8" id="KW-0808">Transferase</keyword>
<feature type="transmembrane region" description="Helical" evidence="6">
    <location>
        <begin position="285"/>
        <end position="303"/>
    </location>
</feature>
<dbReference type="GO" id="GO:0050071">
    <property type="term" value="F:phosphatidylglycerol lysyltransferase activity"/>
    <property type="evidence" value="ECO:0007669"/>
    <property type="project" value="UniProtKB-EC"/>
</dbReference>
<gene>
    <name evidence="8" type="ORF">BMAGN_1033</name>
</gene>
<keyword evidence="9" id="KW-1185">Reference proteome</keyword>
<name>A0A087BE15_9BIFI</name>
<dbReference type="PANTHER" id="PTHR34697">
    <property type="entry name" value="PHOSPHATIDYLGLYCEROL LYSYLTRANSFERASE"/>
    <property type="match status" value="1"/>
</dbReference>
<reference evidence="8 9" key="1">
    <citation type="submission" date="2014-03" db="EMBL/GenBank/DDBJ databases">
        <title>Genomics of Bifidobacteria.</title>
        <authorList>
            <person name="Ventura M."/>
            <person name="Milani C."/>
            <person name="Lugli G.A."/>
        </authorList>
    </citation>
    <scope>NUCLEOTIDE SEQUENCE [LARGE SCALE GENOMIC DNA]</scope>
    <source>
        <strain evidence="8 9">LMG 11591</strain>
    </source>
</reference>
<proteinExistence type="predicted"/>
<evidence type="ECO:0000256" key="2">
    <source>
        <dbReference type="ARBA" id="ARBA00022475"/>
    </source>
</evidence>
<dbReference type="InterPro" id="IPR024320">
    <property type="entry name" value="LPG_synthase_C"/>
</dbReference>
<feature type="transmembrane region" description="Helical" evidence="6">
    <location>
        <begin position="310"/>
        <end position="331"/>
    </location>
</feature>
<evidence type="ECO:0000256" key="4">
    <source>
        <dbReference type="ARBA" id="ARBA00022989"/>
    </source>
</evidence>
<feature type="transmembrane region" description="Helical" evidence="6">
    <location>
        <begin position="343"/>
        <end position="366"/>
    </location>
</feature>
<keyword evidence="4 6" id="KW-1133">Transmembrane helix</keyword>
<keyword evidence="8" id="KW-0436">Ligase</keyword>
<keyword evidence="2" id="KW-1003">Cell membrane</keyword>
<feature type="transmembrane region" description="Helical" evidence="6">
    <location>
        <begin position="95"/>
        <end position="118"/>
    </location>
</feature>
<keyword evidence="8" id="KW-0012">Acyltransferase</keyword>
<dbReference type="PANTHER" id="PTHR34697:SF2">
    <property type="entry name" value="PHOSPHATIDYLGLYCEROL LYSYLTRANSFERASE"/>
    <property type="match status" value="1"/>
</dbReference>
<organism evidence="8 9">
    <name type="scientific">Bifidobacterium magnum</name>
    <dbReference type="NCBI Taxonomy" id="1692"/>
    <lineage>
        <taxon>Bacteria</taxon>
        <taxon>Bacillati</taxon>
        <taxon>Actinomycetota</taxon>
        <taxon>Actinomycetes</taxon>
        <taxon>Bifidobacteriales</taxon>
        <taxon>Bifidobacteriaceae</taxon>
        <taxon>Bifidobacterium</taxon>
    </lineage>
</organism>
<dbReference type="AlphaFoldDB" id="A0A087BE15"/>
<dbReference type="InterPro" id="IPR051211">
    <property type="entry name" value="PG_lysyltransferase"/>
</dbReference>
<dbReference type="EC" id="2.3.2.3" evidence="8"/>
<dbReference type="eggNOG" id="COG2898">
    <property type="taxonomic scope" value="Bacteria"/>
</dbReference>
<evidence type="ECO:0000256" key="6">
    <source>
        <dbReference type="SAM" id="Phobius"/>
    </source>
</evidence>
<dbReference type="GO" id="GO:0055091">
    <property type="term" value="P:phospholipid homeostasis"/>
    <property type="evidence" value="ECO:0007669"/>
    <property type="project" value="TreeGrafter"/>
</dbReference>
<evidence type="ECO:0000313" key="9">
    <source>
        <dbReference type="Proteomes" id="UP000029052"/>
    </source>
</evidence>
<dbReference type="GO" id="GO:0005886">
    <property type="term" value="C:plasma membrane"/>
    <property type="evidence" value="ECO:0007669"/>
    <property type="project" value="UniProtKB-SubCell"/>
</dbReference>
<feature type="transmembrane region" description="Helical" evidence="6">
    <location>
        <begin position="378"/>
        <end position="403"/>
    </location>
</feature>
<feature type="transmembrane region" description="Helical" evidence="6">
    <location>
        <begin position="215"/>
        <end position="234"/>
    </location>
</feature>
<evidence type="ECO:0000256" key="3">
    <source>
        <dbReference type="ARBA" id="ARBA00022692"/>
    </source>
</evidence>
<dbReference type="Pfam" id="PF09924">
    <property type="entry name" value="LPG_synthase_C"/>
    <property type="match status" value="1"/>
</dbReference>
<evidence type="ECO:0000259" key="7">
    <source>
        <dbReference type="Pfam" id="PF09924"/>
    </source>
</evidence>
<feature type="transmembrane region" description="Helical" evidence="6">
    <location>
        <begin position="65"/>
        <end position="83"/>
    </location>
</feature>
<dbReference type="EMBL" id="JGZB01000002">
    <property type="protein sequence ID" value="KFI69265.1"/>
    <property type="molecule type" value="Genomic_DNA"/>
</dbReference>
<feature type="domain" description="Phosphatidylglycerol lysyltransferase C-terminal" evidence="7">
    <location>
        <begin position="485"/>
        <end position="797"/>
    </location>
</feature>
<feature type="transmembrane region" description="Helical" evidence="6">
    <location>
        <begin position="124"/>
        <end position="148"/>
    </location>
</feature>
<evidence type="ECO:0000256" key="5">
    <source>
        <dbReference type="ARBA" id="ARBA00023136"/>
    </source>
</evidence>
<feature type="transmembrane region" description="Helical" evidence="6">
    <location>
        <begin position="12"/>
        <end position="34"/>
    </location>
</feature>
<sequence length="836" mass="92707">MADLRQWAHEQRFALWVVAGFIVVNLLWWMWFAIQHEKLPYASLTTNLGDFDFAKLLPSLFLTRSLFQLVVEAILMLIVLCLAEPIMGGARTTLICVLSAVGGVFVGLFVCAGASWLFGSSPDVFHIGFTLSPVTLVIGALMAATCFAHRLWRQRIRIVGYAAILVVLLYGGNPGDYCTLAAAIIGQIIGRVIAGKPTQSDQWHWQHASSYEARRILGAIGIVLALGPLVASTSRSHAGPLTSMALLMSPESMNMGKLAECMRGMTVHGCYAQYALARASMPGDILRSVLPIVVMLIIAIGLYKGRRSAAWFNIVFYGLNALLTLCYYVFVPFNTHSQHIPLTAIWTFAVNTAVPAVFAILVAANLRYFSIHTNERNLRLGTAIIIIAFLACSAFYMAATWFMRAQFDPEPTFTAILSEWPSRFIPVGFLTQTKLVFVATTPMAALLYQGVGIVFWIVLVIVAIIWLHSSLDQDAKTRAHAEKLVEHGGESMSFMTTWEGNDYWFSPTGRSAVAYHELNGVALTTTGPFGDPDEWMADLDDFSRFANEHAWSPCFYAIHEQAKDHLGKLGWHSLLVGEEMVIDPQAWKTTGKKWQDIRTAINKAKKTGIVDYMGTYEEFPHEIQEQFVEISEQWSQGKALPEMKFTLGGVEELKDPRVQVLYALDADGVVQGVTSWLPTWRDGRVIGWTLDFMRHRTDSPNGIMEFLIARMAQRMHDQGVEDPDNQIEFVSLSAAPLAGLDSSADATSDDSSNISGTVMLQHSLALVANMLEPAYGFKSLYNFKKKFQPIAKPVYLSYPDPAKLANIGIAILRAYLPNLTARQVIGMLGSFKEDKK</sequence>
<dbReference type="STRING" id="1692.BMAGN_1033"/>
<dbReference type="Proteomes" id="UP000029052">
    <property type="component" value="Unassembled WGS sequence"/>
</dbReference>
<comment type="caution">
    <text evidence="8">The sequence shown here is derived from an EMBL/GenBank/DDBJ whole genome shotgun (WGS) entry which is preliminary data.</text>
</comment>